<evidence type="ECO:0000313" key="2">
    <source>
        <dbReference type="EMBL" id="AEH11549.1"/>
    </source>
</evidence>
<feature type="transmembrane region" description="Helical" evidence="1">
    <location>
        <begin position="138"/>
        <end position="158"/>
    </location>
</feature>
<dbReference type="Proteomes" id="UP000001549">
    <property type="component" value="Chromosome"/>
</dbReference>
<keyword evidence="1" id="KW-1133">Transmembrane helix</keyword>
<protein>
    <recommendedName>
        <fullName evidence="4">DUF3618 domain-containing protein</fullName>
    </recommendedName>
</protein>
<evidence type="ECO:0008006" key="4">
    <source>
        <dbReference type="Google" id="ProtNLM"/>
    </source>
</evidence>
<accession>F8AXX5</accession>
<dbReference type="KEGG" id="fsy:FsymDg_4289"/>
<gene>
    <name evidence="2" type="ordered locus">FsymDg_4289</name>
</gene>
<dbReference type="RefSeq" id="WP_013875412.1">
    <property type="nucleotide sequence ID" value="NC_015656.1"/>
</dbReference>
<sequence length="167" mass="17837">MGENPDKIRTDIELTRSRLSEELGLLSERVSPGRVAGRTAEDARSAVTHARERVVSGTAGARTRLAGYAGELGPKASITAHRASAGAYRARQTADELVHRAGQNPQIAAGTRKIRESTGQVIRTTRSRAADNPGATRAVAAGVAGTAVTGAAVLTVMWRRRHRNWYE</sequence>
<dbReference type="InterPro" id="IPR022062">
    <property type="entry name" value="DUF3618"/>
</dbReference>
<dbReference type="AlphaFoldDB" id="F8AXX5"/>
<name>F8AXX5_9ACTN</name>
<keyword evidence="1" id="KW-0812">Transmembrane</keyword>
<dbReference type="Pfam" id="PF12277">
    <property type="entry name" value="DUF3618"/>
    <property type="match status" value="1"/>
</dbReference>
<dbReference type="EMBL" id="CP002801">
    <property type="protein sequence ID" value="AEH11549.1"/>
    <property type="molecule type" value="Genomic_DNA"/>
</dbReference>
<reference evidence="2 3" key="1">
    <citation type="submission" date="2011-05" db="EMBL/GenBank/DDBJ databases">
        <title>Complete sequence of chromosome of Frankia symbiont of Datisca glomerata.</title>
        <authorList>
            <consortium name="US DOE Joint Genome Institute"/>
            <person name="Lucas S."/>
            <person name="Han J."/>
            <person name="Lapidus A."/>
            <person name="Cheng J.-F."/>
            <person name="Goodwin L."/>
            <person name="Pitluck S."/>
            <person name="Peters L."/>
            <person name="Mikhailova N."/>
            <person name="Chertkov O."/>
            <person name="Teshima H."/>
            <person name="Han C."/>
            <person name="Tapia R."/>
            <person name="Land M."/>
            <person name="Hauser L."/>
            <person name="Kyrpides N."/>
            <person name="Ivanova N."/>
            <person name="Pagani I."/>
            <person name="Berry A."/>
            <person name="Pawlowski K."/>
            <person name="Persson T."/>
            <person name="Vanden Heuvel B."/>
            <person name="Benson D."/>
            <person name="Woyke T."/>
        </authorList>
    </citation>
    <scope>NUCLEOTIDE SEQUENCE [LARGE SCALE GENOMIC DNA]</scope>
    <source>
        <strain evidence="3">4085684</strain>
    </source>
</reference>
<evidence type="ECO:0000313" key="3">
    <source>
        <dbReference type="Proteomes" id="UP000001549"/>
    </source>
</evidence>
<dbReference type="HOGENOM" id="CLU_105005_0_0_11"/>
<proteinExistence type="predicted"/>
<keyword evidence="1" id="KW-0472">Membrane</keyword>
<keyword evidence="3" id="KW-1185">Reference proteome</keyword>
<organism evidence="2 3">
    <name type="scientific">Candidatus Protofrankia datiscae</name>
    <dbReference type="NCBI Taxonomy" id="2716812"/>
    <lineage>
        <taxon>Bacteria</taxon>
        <taxon>Bacillati</taxon>
        <taxon>Actinomycetota</taxon>
        <taxon>Actinomycetes</taxon>
        <taxon>Frankiales</taxon>
        <taxon>Frankiaceae</taxon>
        <taxon>Protofrankia</taxon>
    </lineage>
</organism>
<evidence type="ECO:0000256" key="1">
    <source>
        <dbReference type="SAM" id="Phobius"/>
    </source>
</evidence>